<dbReference type="PANTHER" id="PTHR12526:SF635">
    <property type="entry name" value="GLYCOSYL TRANSFERASE GROUP 1"/>
    <property type="match status" value="1"/>
</dbReference>
<proteinExistence type="predicted"/>
<feature type="domain" description="Glycosyltransferase subfamily 4-like N-terminal" evidence="3">
    <location>
        <begin position="19"/>
        <end position="182"/>
    </location>
</feature>
<accession>A0ABV3P1U4</accession>
<sequence>MSGRPLRVLLVHPGAGLYGSDRMLLEAVRAVVAAGSRALLVVGEDGPLVELARRAGARVLVRPVPVLRKSALSPRGLLGLTGRSAVSAARDGALLRRLRPDVVYVSTLTVPTWVLLARAHGVPVVCHVHEAEAQASALVQRALAAPLLAATRLLVNSEYSRTVLTRSWPVLAARSGVLPNGVQGPAGPVPPPPAGGPIRLLYVGRLSRRKGVLVALDAFARVLADGLDAHLDLVGDVFGEHADFGAELADRLRDSVFEGRVTVHGFDPDVYAHLARTDLLLVPSVLPEPFGNTAVEGVLAGRPVLVSDVGGLPEAVAGVPSARLVPAGDAVALARALVDAAAALPDLQERAAEHAPVAARRFAPERYRAGVVEGLQSAIPARSRRWPGERPVNGR</sequence>
<dbReference type="Gene3D" id="3.40.50.2000">
    <property type="entry name" value="Glycogen Phosphorylase B"/>
    <property type="match status" value="2"/>
</dbReference>
<dbReference type="EC" id="2.4.-.-" evidence="4"/>
<protein>
    <submittedName>
        <fullName evidence="4">Glycosyltransferase</fullName>
        <ecNumber evidence="4">2.4.-.-</ecNumber>
    </submittedName>
</protein>
<reference evidence="4 5" key="1">
    <citation type="submission" date="2024-07" db="EMBL/GenBank/DDBJ databases">
        <authorList>
            <person name="Thanompreechachai J."/>
            <person name="Duangmal K."/>
        </authorList>
    </citation>
    <scope>NUCLEOTIDE SEQUENCE [LARGE SCALE GENOMIC DNA]</scope>
    <source>
        <strain evidence="4 5">KCTC 19886</strain>
    </source>
</reference>
<dbReference type="PANTHER" id="PTHR12526">
    <property type="entry name" value="GLYCOSYLTRANSFERASE"/>
    <property type="match status" value="1"/>
</dbReference>
<dbReference type="RefSeq" id="WP_367636086.1">
    <property type="nucleotide sequence ID" value="NZ_JBFNQN010000001.1"/>
</dbReference>
<gene>
    <name evidence="4" type="ORF">AB1207_01980</name>
</gene>
<name>A0ABV3P1U4_9ACTN</name>
<organism evidence="4 5">
    <name type="scientific">Kineococcus endophyticus</name>
    <dbReference type="NCBI Taxonomy" id="1181883"/>
    <lineage>
        <taxon>Bacteria</taxon>
        <taxon>Bacillati</taxon>
        <taxon>Actinomycetota</taxon>
        <taxon>Actinomycetes</taxon>
        <taxon>Kineosporiales</taxon>
        <taxon>Kineosporiaceae</taxon>
        <taxon>Kineococcus</taxon>
    </lineage>
</organism>
<evidence type="ECO:0000256" key="2">
    <source>
        <dbReference type="ARBA" id="ARBA00022679"/>
    </source>
</evidence>
<dbReference type="EMBL" id="JBFNQN010000001">
    <property type="protein sequence ID" value="MEW9263507.1"/>
    <property type="molecule type" value="Genomic_DNA"/>
</dbReference>
<keyword evidence="1 4" id="KW-0328">Glycosyltransferase</keyword>
<dbReference type="InterPro" id="IPR028098">
    <property type="entry name" value="Glyco_trans_4-like_N"/>
</dbReference>
<keyword evidence="5" id="KW-1185">Reference proteome</keyword>
<dbReference type="GO" id="GO:0016757">
    <property type="term" value="F:glycosyltransferase activity"/>
    <property type="evidence" value="ECO:0007669"/>
    <property type="project" value="UniProtKB-KW"/>
</dbReference>
<keyword evidence="2 4" id="KW-0808">Transferase</keyword>
<dbReference type="SUPFAM" id="SSF53756">
    <property type="entry name" value="UDP-Glycosyltransferase/glycogen phosphorylase"/>
    <property type="match status" value="1"/>
</dbReference>
<evidence type="ECO:0000259" key="3">
    <source>
        <dbReference type="Pfam" id="PF13439"/>
    </source>
</evidence>
<comment type="caution">
    <text evidence="4">The sequence shown here is derived from an EMBL/GenBank/DDBJ whole genome shotgun (WGS) entry which is preliminary data.</text>
</comment>
<dbReference type="Proteomes" id="UP001555826">
    <property type="component" value="Unassembled WGS sequence"/>
</dbReference>
<dbReference type="Pfam" id="PF13692">
    <property type="entry name" value="Glyco_trans_1_4"/>
    <property type="match status" value="1"/>
</dbReference>
<evidence type="ECO:0000256" key="1">
    <source>
        <dbReference type="ARBA" id="ARBA00022676"/>
    </source>
</evidence>
<evidence type="ECO:0000313" key="5">
    <source>
        <dbReference type="Proteomes" id="UP001555826"/>
    </source>
</evidence>
<dbReference type="Pfam" id="PF13439">
    <property type="entry name" value="Glyco_transf_4"/>
    <property type="match status" value="1"/>
</dbReference>
<evidence type="ECO:0000313" key="4">
    <source>
        <dbReference type="EMBL" id="MEW9263507.1"/>
    </source>
</evidence>